<feature type="compositionally biased region" description="Acidic residues" evidence="1">
    <location>
        <begin position="14"/>
        <end position="27"/>
    </location>
</feature>
<dbReference type="OrthoDB" id="28901at2759"/>
<feature type="domain" description="NGN" evidence="2">
    <location>
        <begin position="85"/>
        <end position="182"/>
    </location>
</feature>
<evidence type="ECO:0000256" key="1">
    <source>
        <dbReference type="SAM" id="MobiDB-lite"/>
    </source>
</evidence>
<evidence type="ECO:0000313" key="3">
    <source>
        <dbReference type="EMBL" id="EQB60937.1"/>
    </source>
</evidence>
<dbReference type="InterPro" id="IPR014722">
    <property type="entry name" value="Rib_uL2_dom2"/>
</dbReference>
<organism evidence="3 4">
    <name type="scientific">Vairimorpha apis BRL 01</name>
    <dbReference type="NCBI Taxonomy" id="1037528"/>
    <lineage>
        <taxon>Eukaryota</taxon>
        <taxon>Fungi</taxon>
        <taxon>Fungi incertae sedis</taxon>
        <taxon>Microsporidia</taxon>
        <taxon>Nosematidae</taxon>
        <taxon>Vairimorpha</taxon>
    </lineage>
</organism>
<dbReference type="InterPro" id="IPR036735">
    <property type="entry name" value="NGN_dom_sf"/>
</dbReference>
<dbReference type="SUPFAM" id="SSF50104">
    <property type="entry name" value="Translation proteins SH3-like domain"/>
    <property type="match status" value="1"/>
</dbReference>
<proteinExistence type="predicted"/>
<dbReference type="InterPro" id="IPR039385">
    <property type="entry name" value="NGN_Euk"/>
</dbReference>
<keyword evidence="3" id="KW-0648">Protein biosynthesis</keyword>
<dbReference type="GO" id="GO:0032784">
    <property type="term" value="P:regulation of DNA-templated transcription elongation"/>
    <property type="evidence" value="ECO:0007669"/>
    <property type="project" value="InterPro"/>
</dbReference>
<evidence type="ECO:0000313" key="4">
    <source>
        <dbReference type="Proteomes" id="UP000053780"/>
    </source>
</evidence>
<dbReference type="InterPro" id="IPR008991">
    <property type="entry name" value="Translation_prot_SH3-like_sf"/>
</dbReference>
<reference evidence="3 4" key="1">
    <citation type="journal article" date="2013" name="BMC Genomics">
        <title>Genome sequencing and comparative genomics of honey bee microsporidia, Nosema apis reveal novel insights into host-parasite interactions.</title>
        <authorList>
            <person name="Chen Yp."/>
            <person name="Pettis J.S."/>
            <person name="Zhao Y."/>
            <person name="Liu X."/>
            <person name="Tallon L.J."/>
            <person name="Sadzewicz L.D."/>
            <person name="Li R."/>
            <person name="Zheng H."/>
            <person name="Huang S."/>
            <person name="Zhang X."/>
            <person name="Hamilton M.C."/>
            <person name="Pernal S.F."/>
            <person name="Melathopoulos A.P."/>
            <person name="Yan X."/>
            <person name="Evans J.D."/>
        </authorList>
    </citation>
    <scope>NUCLEOTIDE SEQUENCE [LARGE SCALE GENOMIC DNA]</scope>
    <source>
        <strain evidence="3 4">BRL 01</strain>
    </source>
</reference>
<evidence type="ECO:0000259" key="2">
    <source>
        <dbReference type="Pfam" id="PF03439"/>
    </source>
</evidence>
<dbReference type="AlphaFoldDB" id="T0L084"/>
<dbReference type="VEuPathDB" id="MicrosporidiaDB:NAPIS_ORF01491"/>
<dbReference type="PANTHER" id="PTHR11125">
    <property type="entry name" value="SUPPRESSOR OF TY 5"/>
    <property type="match status" value="1"/>
</dbReference>
<dbReference type="GO" id="GO:0032044">
    <property type="term" value="C:DSIF complex"/>
    <property type="evidence" value="ECO:0007669"/>
    <property type="project" value="TreeGrafter"/>
</dbReference>
<keyword evidence="3" id="KW-0251">Elongation factor</keyword>
<dbReference type="Proteomes" id="UP000053780">
    <property type="component" value="Unassembled WGS sequence"/>
</dbReference>
<dbReference type="GO" id="GO:0006357">
    <property type="term" value="P:regulation of transcription by RNA polymerase II"/>
    <property type="evidence" value="ECO:0007669"/>
    <property type="project" value="InterPro"/>
</dbReference>
<feature type="region of interest" description="Disordered" evidence="1">
    <location>
        <begin position="1"/>
        <end position="27"/>
    </location>
</feature>
<dbReference type="EMBL" id="KE647202">
    <property type="protein sequence ID" value="EQB60937.1"/>
    <property type="molecule type" value="Genomic_DNA"/>
</dbReference>
<dbReference type="Pfam" id="PF03439">
    <property type="entry name" value="Spt5-NGN"/>
    <property type="match status" value="1"/>
</dbReference>
<dbReference type="InterPro" id="IPR039659">
    <property type="entry name" value="SPT5"/>
</dbReference>
<name>T0L084_9MICR</name>
<accession>T0L084</accession>
<protein>
    <submittedName>
        <fullName evidence="3">Transcription elongation factor spt5</fullName>
    </submittedName>
</protein>
<sequence length="467" mass="53739">MKKSRINKYINLEASEESDETESEDIDTITETRTTFRYDDIARKIEEKYAHYDQDEDFDEEQEDENEEIIQSQANFIPRKSSPRLFLVKVKYGKEKEIALRILNNLNKNLYSSSKDGNNNNVYNSNNNNSPTICSVIAKDGLKGYIYIEAFHKQHVLDSFDKLRGINKSKISIVPQNEMIEALTFKTNFNHVEFGRIRKGKYKNDLVQIIENKDEMVKIRVMPRINGIKKLFNPNEYKHVSDGKNGYNHYDMEQNETKQEVTKIGKNTYMYKKDIYINGYLIKEVLRQSLNFDVEPNFEELEQFNIKKVFDVGDKIKVVRGELTGLCGVVVGFTNGIATIDVKDGNIGIDCVDRKGNNNEIKSDDFKGIGNLVNKTTNLSNLNNTKSSHNISSSNTFEVPSNALDKYFDIGEEVCYGSENGIITNIKDNLYFVAIKNFTEEVAVTIDQLSRPIPPSKEHVRKEKQNR</sequence>
<dbReference type="GO" id="GO:0006368">
    <property type="term" value="P:transcription elongation by RNA polymerase II"/>
    <property type="evidence" value="ECO:0007669"/>
    <property type="project" value="TreeGrafter"/>
</dbReference>
<dbReference type="InterPro" id="IPR005100">
    <property type="entry name" value="NGN-domain"/>
</dbReference>
<dbReference type="PANTHER" id="PTHR11125:SF7">
    <property type="entry name" value="TRANSCRIPTION ELONGATION FACTOR SPT5"/>
    <property type="match status" value="1"/>
</dbReference>
<keyword evidence="4" id="KW-1185">Reference proteome</keyword>
<dbReference type="Gene3D" id="3.30.70.940">
    <property type="entry name" value="NusG, N-terminal domain"/>
    <property type="match status" value="1"/>
</dbReference>
<dbReference type="GO" id="GO:0003746">
    <property type="term" value="F:translation elongation factor activity"/>
    <property type="evidence" value="ECO:0007669"/>
    <property type="project" value="UniProtKB-KW"/>
</dbReference>
<dbReference type="CDD" id="cd09888">
    <property type="entry name" value="NGN_Euk"/>
    <property type="match status" value="1"/>
</dbReference>
<dbReference type="GO" id="GO:0003729">
    <property type="term" value="F:mRNA binding"/>
    <property type="evidence" value="ECO:0007669"/>
    <property type="project" value="TreeGrafter"/>
</dbReference>
<dbReference type="Gene3D" id="2.30.30.30">
    <property type="match status" value="1"/>
</dbReference>
<gene>
    <name evidence="3" type="ORF">NAPIS_ORF01491</name>
</gene>
<dbReference type="HOGENOM" id="CLU_585374_0_0_1"/>